<dbReference type="EMBL" id="JBBMEW010000025">
    <property type="protein sequence ID" value="MEQ2528993.1"/>
    <property type="molecule type" value="Genomic_DNA"/>
</dbReference>
<evidence type="ECO:0000313" key="1">
    <source>
        <dbReference type="EMBL" id="MEQ2528993.1"/>
    </source>
</evidence>
<name>A0ACC6SG42_9BACI</name>
<organism evidence="1 2">
    <name type="scientific">Robertmurraya yapensis</name>
    <name type="common">ex Hitch et al 2024</name>
    <dbReference type="NCBI Taxonomy" id="3133160"/>
    <lineage>
        <taxon>Bacteria</taxon>
        <taxon>Bacillati</taxon>
        <taxon>Bacillota</taxon>
        <taxon>Bacilli</taxon>
        <taxon>Bacillales</taxon>
        <taxon>Bacillaceae</taxon>
        <taxon>Robertmurraya</taxon>
    </lineage>
</organism>
<evidence type="ECO:0000313" key="2">
    <source>
        <dbReference type="Proteomes" id="UP001439875"/>
    </source>
</evidence>
<reference evidence="1" key="1">
    <citation type="submission" date="2024-03" db="EMBL/GenBank/DDBJ databases">
        <title>Human intestinal bacterial collection.</title>
        <authorList>
            <person name="Pauvert C."/>
            <person name="Hitch T.C.A."/>
            <person name="Clavel T."/>
        </authorList>
    </citation>
    <scope>NUCLEOTIDE SEQUENCE</scope>
    <source>
        <strain evidence="1">CLA-AA-H227</strain>
    </source>
</reference>
<comment type="caution">
    <text evidence="1">The sequence shown here is derived from an EMBL/GenBank/DDBJ whole genome shotgun (WGS) entry which is preliminary data.</text>
</comment>
<dbReference type="Proteomes" id="UP001439875">
    <property type="component" value="Unassembled WGS sequence"/>
</dbReference>
<proteinExistence type="predicted"/>
<protein>
    <submittedName>
        <fullName evidence="1">Uncharacterized protein</fullName>
    </submittedName>
</protein>
<sequence>MAVAIAKNPEWMVKLSATSIGITVAVAKLVNYQRELAVEKQKDKSFYNDLRQAFIDCSEVDKEFSEKLSIISKESDSLVVGDDFRA</sequence>
<gene>
    <name evidence="1" type="ORF">WMO40_20175</name>
</gene>
<accession>A0ACC6SG42</accession>
<keyword evidence="2" id="KW-1185">Reference proteome</keyword>